<reference evidence="2" key="3">
    <citation type="journal article" date="2017" name="Plant Physiol. Biochem.">
        <title>Differential oxidative and antioxidative response of duckweed Lemna minor toward plant growth promoting/inhibiting bacteria.</title>
        <authorList>
            <person name="Ishizawa H."/>
            <person name="Kuroda M."/>
            <person name="Morikawa M."/>
            <person name="Ike M."/>
        </authorList>
    </citation>
    <scope>NUCLEOTIDE SEQUENCE [LARGE SCALE GENOMIC DNA]</scope>
    <source>
        <strain evidence="2">H3</strain>
    </source>
</reference>
<evidence type="ECO:0000313" key="2">
    <source>
        <dbReference type="Proteomes" id="UP000198290"/>
    </source>
</evidence>
<reference evidence="1 2" key="2">
    <citation type="journal article" date="2017" name="Genome Announc.">
        <title>Draft genome sequence of Aquitalea magnusonii strain H3, a plant growth-promoting bacterium of duckweed Lemna minor.</title>
        <authorList>
            <person name="Ishizawa H."/>
            <person name="Kuroda M."/>
            <person name="Ike M."/>
        </authorList>
    </citation>
    <scope>NUCLEOTIDE SEQUENCE [LARGE SCALE GENOMIC DNA]</scope>
    <source>
        <strain evidence="1 2">H3</strain>
    </source>
</reference>
<protein>
    <submittedName>
        <fullName evidence="1">Uncharacterized protein</fullName>
    </submittedName>
</protein>
<evidence type="ECO:0000313" key="1">
    <source>
        <dbReference type="EMBL" id="BBF88066.1"/>
    </source>
</evidence>
<dbReference type="KEGG" id="amah:DLM_4518"/>
<accession>A0A3G9GZF8</accession>
<dbReference type="AlphaFoldDB" id="A0A3G9GZF8"/>
<name>A0A3G9GZF8_9NEIS</name>
<keyword evidence="2" id="KW-1185">Reference proteome</keyword>
<gene>
    <name evidence="1" type="ORF">DLM_4518</name>
</gene>
<dbReference type="Proteomes" id="UP000198290">
    <property type="component" value="Chromosome"/>
</dbReference>
<reference evidence="2" key="1">
    <citation type="journal article" date="2017" name="Biotechnol. Biofuels">
        <title>Evaluation of environmental bacterial communities as a factor affecting the growth of duckweed Lemna minor.</title>
        <authorList>
            <person name="Ishizawa H."/>
            <person name="Kuroda M."/>
            <person name="Morikawa M."/>
            <person name="Ike M."/>
        </authorList>
    </citation>
    <scope>NUCLEOTIDE SEQUENCE [LARGE SCALE GENOMIC DNA]</scope>
    <source>
        <strain evidence="2">H3</strain>
    </source>
</reference>
<organism evidence="1 2">
    <name type="scientific">Aquitalea magnusonii</name>
    <dbReference type="NCBI Taxonomy" id="332411"/>
    <lineage>
        <taxon>Bacteria</taxon>
        <taxon>Pseudomonadati</taxon>
        <taxon>Pseudomonadota</taxon>
        <taxon>Betaproteobacteria</taxon>
        <taxon>Neisseriales</taxon>
        <taxon>Chromobacteriaceae</taxon>
        <taxon>Aquitalea</taxon>
    </lineage>
</organism>
<sequence>MNAGEPRAFSAAFFSVNQSPLGRIRRFPAWFDSNQVFSKKLHLHQKVKHLLQDMHTMKKGLLRKQ</sequence>
<dbReference type="EMBL" id="AP018823">
    <property type="protein sequence ID" value="BBF88066.1"/>
    <property type="molecule type" value="Genomic_DNA"/>
</dbReference>
<proteinExistence type="predicted"/>